<dbReference type="AlphaFoldDB" id="A0A922IFN5"/>
<reference evidence="1" key="2">
    <citation type="journal article" date="2022" name="Res Sq">
        <title>Comparative Genomics Reveals Insights into the Divergent Evolution of Astigmatic Mites and Household Pest Adaptations.</title>
        <authorList>
            <person name="Xiong Q."/>
            <person name="Wan A.T.-Y."/>
            <person name="Liu X.-Y."/>
            <person name="Fung C.S.-H."/>
            <person name="Xiao X."/>
            <person name="Malainual N."/>
            <person name="Hou J."/>
            <person name="Wang L."/>
            <person name="Wang M."/>
            <person name="Yang K."/>
            <person name="Cui Y."/>
            <person name="Leung E."/>
            <person name="Nong W."/>
            <person name="Shin S.-K."/>
            <person name="Au S."/>
            <person name="Jeong K.Y."/>
            <person name="Chew F.T."/>
            <person name="Hui J."/>
            <person name="Leung T.F."/>
            <person name="Tungtrongchitr A."/>
            <person name="Zhong N."/>
            <person name="Liu Z."/>
            <person name="Tsui S."/>
        </authorList>
    </citation>
    <scope>NUCLEOTIDE SEQUENCE</scope>
    <source>
        <strain evidence="1">Derf</strain>
        <tissue evidence="1">Whole organism</tissue>
    </source>
</reference>
<protein>
    <submittedName>
        <fullName evidence="1">Uncharacterized protein</fullName>
    </submittedName>
</protein>
<gene>
    <name evidence="1" type="ORF">DERF_003225</name>
</gene>
<sequence>MDDYKGEKIFWSMFLRTTQEKADHWLGDDVVEIVDAKSRCSGVRYDADFPTLKETEVVNEKKLTG</sequence>
<dbReference type="Proteomes" id="UP000790347">
    <property type="component" value="Unassembled WGS sequence"/>
</dbReference>
<evidence type="ECO:0000313" key="2">
    <source>
        <dbReference type="Proteomes" id="UP000790347"/>
    </source>
</evidence>
<proteinExistence type="predicted"/>
<reference evidence="1" key="1">
    <citation type="submission" date="2013-05" db="EMBL/GenBank/DDBJ databases">
        <authorList>
            <person name="Yim A.K.Y."/>
            <person name="Chan T.F."/>
            <person name="Ji K.M."/>
            <person name="Liu X.Y."/>
            <person name="Zhou J.W."/>
            <person name="Li R.Q."/>
            <person name="Yang K.Y."/>
            <person name="Li J."/>
            <person name="Li M."/>
            <person name="Law P.T.W."/>
            <person name="Wu Y.L."/>
            <person name="Cai Z.L."/>
            <person name="Qin H."/>
            <person name="Bao Y."/>
            <person name="Leung R.K.K."/>
            <person name="Ng P.K.S."/>
            <person name="Zou J."/>
            <person name="Zhong X.J."/>
            <person name="Ran P.X."/>
            <person name="Zhong N.S."/>
            <person name="Liu Z.G."/>
            <person name="Tsui S.K.W."/>
        </authorList>
    </citation>
    <scope>NUCLEOTIDE SEQUENCE</scope>
    <source>
        <strain evidence="1">Derf</strain>
        <tissue evidence="1">Whole organism</tissue>
    </source>
</reference>
<evidence type="ECO:0000313" key="1">
    <source>
        <dbReference type="EMBL" id="KAH9529335.1"/>
    </source>
</evidence>
<name>A0A922IFN5_DERFA</name>
<accession>A0A922IFN5</accession>
<comment type="caution">
    <text evidence="1">The sequence shown here is derived from an EMBL/GenBank/DDBJ whole genome shotgun (WGS) entry which is preliminary data.</text>
</comment>
<dbReference type="EMBL" id="ASGP02000001">
    <property type="protein sequence ID" value="KAH9529335.1"/>
    <property type="molecule type" value="Genomic_DNA"/>
</dbReference>
<keyword evidence="2" id="KW-1185">Reference proteome</keyword>
<organism evidence="1 2">
    <name type="scientific">Dermatophagoides farinae</name>
    <name type="common">American house dust mite</name>
    <dbReference type="NCBI Taxonomy" id="6954"/>
    <lineage>
        <taxon>Eukaryota</taxon>
        <taxon>Metazoa</taxon>
        <taxon>Ecdysozoa</taxon>
        <taxon>Arthropoda</taxon>
        <taxon>Chelicerata</taxon>
        <taxon>Arachnida</taxon>
        <taxon>Acari</taxon>
        <taxon>Acariformes</taxon>
        <taxon>Sarcoptiformes</taxon>
        <taxon>Astigmata</taxon>
        <taxon>Psoroptidia</taxon>
        <taxon>Analgoidea</taxon>
        <taxon>Pyroglyphidae</taxon>
        <taxon>Dermatophagoidinae</taxon>
        <taxon>Dermatophagoides</taxon>
    </lineage>
</organism>